<dbReference type="InterPro" id="IPR003779">
    <property type="entry name" value="CMD-like"/>
</dbReference>
<sequence>MSDNPIDRGQALFAEIYGQDMADGCRAFAESDQGFGPLQARWTLELPFGQVWTREEQLPRKLRSLAVLGMLIGQGQSEEIKYHTKMGMKNGLTRQELEEVFYSAIPYCGFPIANTAKAAMLEAFAELDAAAE</sequence>
<accession>A0ABU8RX92</accession>
<dbReference type="Gene3D" id="1.20.1290.10">
    <property type="entry name" value="AhpD-like"/>
    <property type="match status" value="1"/>
</dbReference>
<gene>
    <name evidence="2" type="ORF">WG901_13765</name>
</gene>
<dbReference type="InterPro" id="IPR052512">
    <property type="entry name" value="4CMD/NDH-1_regulator"/>
</dbReference>
<dbReference type="Pfam" id="PF02627">
    <property type="entry name" value="CMD"/>
    <property type="match status" value="1"/>
</dbReference>
<feature type="domain" description="Carboxymuconolactone decarboxylase-like" evidence="1">
    <location>
        <begin position="40"/>
        <end position="120"/>
    </location>
</feature>
<organism evidence="2 3">
    <name type="scientific">Novosphingobium anseongense</name>
    <dbReference type="NCBI Taxonomy" id="3133436"/>
    <lineage>
        <taxon>Bacteria</taxon>
        <taxon>Pseudomonadati</taxon>
        <taxon>Pseudomonadota</taxon>
        <taxon>Alphaproteobacteria</taxon>
        <taxon>Sphingomonadales</taxon>
        <taxon>Sphingomonadaceae</taxon>
        <taxon>Novosphingobium</taxon>
    </lineage>
</organism>
<comment type="caution">
    <text evidence="2">The sequence shown here is derived from an EMBL/GenBank/DDBJ whole genome shotgun (WGS) entry which is preliminary data.</text>
</comment>
<dbReference type="Proteomes" id="UP001361239">
    <property type="component" value="Unassembled WGS sequence"/>
</dbReference>
<dbReference type="PANTHER" id="PTHR33570:SF2">
    <property type="entry name" value="CARBOXYMUCONOLACTONE DECARBOXYLASE-LIKE DOMAIN-CONTAINING PROTEIN"/>
    <property type="match status" value="1"/>
</dbReference>
<evidence type="ECO:0000313" key="3">
    <source>
        <dbReference type="Proteomes" id="UP001361239"/>
    </source>
</evidence>
<proteinExistence type="predicted"/>
<evidence type="ECO:0000259" key="1">
    <source>
        <dbReference type="Pfam" id="PF02627"/>
    </source>
</evidence>
<dbReference type="EMBL" id="JBBHJZ010000002">
    <property type="protein sequence ID" value="MEJ5977710.1"/>
    <property type="molecule type" value="Genomic_DNA"/>
</dbReference>
<name>A0ABU8RX92_9SPHN</name>
<protein>
    <submittedName>
        <fullName evidence="2">Carboxymuconolactone decarboxylase family protein</fullName>
    </submittedName>
</protein>
<evidence type="ECO:0000313" key="2">
    <source>
        <dbReference type="EMBL" id="MEJ5977710.1"/>
    </source>
</evidence>
<reference evidence="2 3" key="1">
    <citation type="submission" date="2024-03" db="EMBL/GenBank/DDBJ databases">
        <authorList>
            <person name="Jo J.-H."/>
        </authorList>
    </citation>
    <scope>NUCLEOTIDE SEQUENCE [LARGE SCALE GENOMIC DNA]</scope>
    <source>
        <strain evidence="2 3">PS1R-30</strain>
    </source>
</reference>
<dbReference type="SUPFAM" id="SSF69118">
    <property type="entry name" value="AhpD-like"/>
    <property type="match status" value="1"/>
</dbReference>
<keyword evidence="3" id="KW-1185">Reference proteome</keyword>
<dbReference type="RefSeq" id="WP_339587642.1">
    <property type="nucleotide sequence ID" value="NZ_JBBHJZ010000002.1"/>
</dbReference>
<dbReference type="InterPro" id="IPR029032">
    <property type="entry name" value="AhpD-like"/>
</dbReference>
<dbReference type="PANTHER" id="PTHR33570">
    <property type="entry name" value="4-CARBOXYMUCONOLACTONE DECARBOXYLASE FAMILY PROTEIN"/>
    <property type="match status" value="1"/>
</dbReference>